<evidence type="ECO:0000313" key="2">
    <source>
        <dbReference type="Proteomes" id="UP000829196"/>
    </source>
</evidence>
<dbReference type="OrthoDB" id="1304999at2759"/>
<comment type="caution">
    <text evidence="1">The sequence shown here is derived from an EMBL/GenBank/DDBJ whole genome shotgun (WGS) entry which is preliminary data.</text>
</comment>
<organism evidence="1 2">
    <name type="scientific">Dendrobium nobile</name>
    <name type="common">Orchid</name>
    <dbReference type="NCBI Taxonomy" id="94219"/>
    <lineage>
        <taxon>Eukaryota</taxon>
        <taxon>Viridiplantae</taxon>
        <taxon>Streptophyta</taxon>
        <taxon>Embryophyta</taxon>
        <taxon>Tracheophyta</taxon>
        <taxon>Spermatophyta</taxon>
        <taxon>Magnoliopsida</taxon>
        <taxon>Liliopsida</taxon>
        <taxon>Asparagales</taxon>
        <taxon>Orchidaceae</taxon>
        <taxon>Epidendroideae</taxon>
        <taxon>Malaxideae</taxon>
        <taxon>Dendrobiinae</taxon>
        <taxon>Dendrobium</taxon>
    </lineage>
</organism>
<keyword evidence="2" id="KW-1185">Reference proteome</keyword>
<dbReference type="Proteomes" id="UP000829196">
    <property type="component" value="Unassembled WGS sequence"/>
</dbReference>
<dbReference type="AlphaFoldDB" id="A0A8T3BEG0"/>
<dbReference type="SMR" id="A0A8T3BEG0"/>
<name>A0A8T3BEG0_DENNO</name>
<proteinExistence type="predicted"/>
<accession>A0A8T3BEG0</accession>
<protein>
    <submittedName>
        <fullName evidence="1">Uncharacterized protein</fullName>
    </submittedName>
</protein>
<dbReference type="EMBL" id="JAGYWB010000009">
    <property type="protein sequence ID" value="KAI0511472.1"/>
    <property type="molecule type" value="Genomic_DNA"/>
</dbReference>
<dbReference type="PANTHER" id="PTHR47481:SF31">
    <property type="entry name" value="OS01G0873500 PROTEIN"/>
    <property type="match status" value="1"/>
</dbReference>
<reference evidence="1" key="1">
    <citation type="journal article" date="2022" name="Front. Genet.">
        <title>Chromosome-Scale Assembly of the Dendrobium nobile Genome Provides Insights Into the Molecular Mechanism of the Biosynthesis of the Medicinal Active Ingredient of Dendrobium.</title>
        <authorList>
            <person name="Xu Q."/>
            <person name="Niu S.-C."/>
            <person name="Li K.-L."/>
            <person name="Zheng P.-J."/>
            <person name="Zhang X.-J."/>
            <person name="Jia Y."/>
            <person name="Liu Y."/>
            <person name="Niu Y.-X."/>
            <person name="Yu L.-H."/>
            <person name="Chen D.-F."/>
            <person name="Zhang G.-Q."/>
        </authorList>
    </citation>
    <scope>NUCLEOTIDE SEQUENCE</scope>
    <source>
        <tissue evidence="1">Leaf</tissue>
    </source>
</reference>
<gene>
    <name evidence="1" type="ORF">KFK09_012102</name>
</gene>
<dbReference type="PANTHER" id="PTHR47481">
    <property type="match status" value="1"/>
</dbReference>
<evidence type="ECO:0000313" key="1">
    <source>
        <dbReference type="EMBL" id="KAI0511472.1"/>
    </source>
</evidence>
<sequence length="165" mass="18530">MKDRTMMHYLSDIKSKCDAIASSDTPLDSEDVKMYTLNGLPLAYQPFKTAIRTQLQPINLDDFYALLWSEELNIAAENAQETQLLPSADHQLALAAGRGCGRFRSNSNRGRGRYNTAATTTTTTQNRLPGRSTNAYIEGQICRKLGDSTFKCWHKANLHYQPQNP</sequence>